<reference evidence="1 2" key="1">
    <citation type="journal article" date="2017" name="Int J Environ Stud">
        <title>Does the Miocene-Pliocene relict legume Oxytropis triphylla form nitrogen-fixing nodules with a combination of bacterial strains?</title>
        <authorList>
            <person name="Safronova V."/>
            <person name="Belimov A."/>
            <person name="Sazanova A."/>
            <person name="Kuznetsova I."/>
            <person name="Popova J."/>
            <person name="Andronov E."/>
            <person name="Verkhozina A."/>
            <person name="Tikhonovich I."/>
        </authorList>
    </citation>
    <scope>NUCLEOTIDE SEQUENCE [LARGE SCALE GENOMIC DNA]</scope>
    <source>
        <strain evidence="1 2">Tri-38</strain>
    </source>
</reference>
<evidence type="ECO:0000313" key="1">
    <source>
        <dbReference type="EMBL" id="PIO42298.1"/>
    </source>
</evidence>
<dbReference type="Proteomes" id="UP000232163">
    <property type="component" value="Unassembled WGS sequence"/>
</dbReference>
<evidence type="ECO:0008006" key="3">
    <source>
        <dbReference type="Google" id="ProtNLM"/>
    </source>
</evidence>
<name>A0A2N9VS30_9HYPH</name>
<protein>
    <recommendedName>
        <fullName evidence="3">N-acetyltransferase domain-containing protein</fullName>
    </recommendedName>
</protein>
<dbReference type="EMBL" id="MZMT01000053">
    <property type="protein sequence ID" value="PIO42298.1"/>
    <property type="molecule type" value="Genomic_DNA"/>
</dbReference>
<evidence type="ECO:0000313" key="2">
    <source>
        <dbReference type="Proteomes" id="UP000232163"/>
    </source>
</evidence>
<sequence length="380" mass="41460">MIEDGVVHLDRIAMSEIRNITPRDIPAVANMFWGMFKTEKTSVPQSLVDYLSKLYLNPSRGDSDIISQVHIRSDGVLNGFIGSIPLRMSLDGSLVRAAICGPLMVEDHAADPLAGARLLRAFLAGPQDVSLSETANETSRIMWSKLRGTVLPTYSLEWVRVFRPAAFAIELAAGRFHGMRLLAPLAVPLDALGFKLASRSHPESAPGSEVNGFTDSDIDCDALVGIIPSLVERFGLRPAWEASDLRDILDGATPKSTYGPMHCRVVRARHGAPIGAYLYHGSPGRIARVLQILAMKEREGAVLDCLLDHARALGAVAIRARTQPYLLQAMMVRQGLFFQRSSTVVHSRDARVLSAFSDGNAFFNGLAGEAWNRLNGDDFN</sequence>
<gene>
    <name evidence="1" type="ORF">B5P45_25065</name>
</gene>
<organism evidence="1 2">
    <name type="scientific">Phyllobacterium zundukense</name>
    <dbReference type="NCBI Taxonomy" id="1867719"/>
    <lineage>
        <taxon>Bacteria</taxon>
        <taxon>Pseudomonadati</taxon>
        <taxon>Pseudomonadota</taxon>
        <taxon>Alphaproteobacteria</taxon>
        <taxon>Hyphomicrobiales</taxon>
        <taxon>Phyllobacteriaceae</taxon>
        <taxon>Phyllobacterium</taxon>
    </lineage>
</organism>
<keyword evidence="2" id="KW-1185">Reference proteome</keyword>
<accession>A0A2N9VS30</accession>
<dbReference type="AlphaFoldDB" id="A0A2N9VS30"/>
<proteinExistence type="predicted"/>
<comment type="caution">
    <text evidence="1">The sequence shown here is derived from an EMBL/GenBank/DDBJ whole genome shotgun (WGS) entry which is preliminary data.</text>
</comment>